<dbReference type="EMBL" id="JARBHB010000011">
    <property type="protein sequence ID" value="KAJ8872922.1"/>
    <property type="molecule type" value="Genomic_DNA"/>
</dbReference>
<protein>
    <submittedName>
        <fullName evidence="1">Uncharacterized protein</fullName>
    </submittedName>
</protein>
<reference evidence="1 2" key="1">
    <citation type="submission" date="2023-02" db="EMBL/GenBank/DDBJ databases">
        <title>LHISI_Scaffold_Assembly.</title>
        <authorList>
            <person name="Stuart O.P."/>
            <person name="Cleave R."/>
            <person name="Magrath M.J.L."/>
            <person name="Mikheyev A.S."/>
        </authorList>
    </citation>
    <scope>NUCLEOTIDE SEQUENCE [LARGE SCALE GENOMIC DNA]</scope>
    <source>
        <strain evidence="1">Daus_M_001</strain>
        <tissue evidence="1">Leg muscle</tissue>
    </source>
</reference>
<gene>
    <name evidence="1" type="ORF">PR048_026538</name>
</gene>
<proteinExistence type="predicted"/>
<sequence>MSLPDKYSHFVTAWESVKPSKQNLEDLVAHLLHSRGREVKIKNQGRRCGFGGKVKEKNSNMKKTGVIKCFKCGCPGHIMIKICENALNVVRVDILSFSANGGINMKIHLLRLEASQCKLC</sequence>
<name>A0ABQ9GLP2_9NEOP</name>
<keyword evidence="2" id="KW-1185">Reference proteome</keyword>
<organism evidence="1 2">
    <name type="scientific">Dryococelus australis</name>
    <dbReference type="NCBI Taxonomy" id="614101"/>
    <lineage>
        <taxon>Eukaryota</taxon>
        <taxon>Metazoa</taxon>
        <taxon>Ecdysozoa</taxon>
        <taxon>Arthropoda</taxon>
        <taxon>Hexapoda</taxon>
        <taxon>Insecta</taxon>
        <taxon>Pterygota</taxon>
        <taxon>Neoptera</taxon>
        <taxon>Polyneoptera</taxon>
        <taxon>Phasmatodea</taxon>
        <taxon>Verophasmatodea</taxon>
        <taxon>Anareolatae</taxon>
        <taxon>Phasmatidae</taxon>
        <taxon>Eurycanthinae</taxon>
        <taxon>Dryococelus</taxon>
    </lineage>
</organism>
<accession>A0ABQ9GLP2</accession>
<comment type="caution">
    <text evidence="1">The sequence shown here is derived from an EMBL/GenBank/DDBJ whole genome shotgun (WGS) entry which is preliminary data.</text>
</comment>
<evidence type="ECO:0000313" key="1">
    <source>
        <dbReference type="EMBL" id="KAJ8872922.1"/>
    </source>
</evidence>
<dbReference type="Proteomes" id="UP001159363">
    <property type="component" value="Chromosome 10"/>
</dbReference>
<evidence type="ECO:0000313" key="2">
    <source>
        <dbReference type="Proteomes" id="UP001159363"/>
    </source>
</evidence>